<reference evidence="3" key="2">
    <citation type="submission" date="2020-11" db="EMBL/GenBank/DDBJ databases">
        <authorList>
            <person name="McCartney M.A."/>
            <person name="Auch B."/>
            <person name="Kono T."/>
            <person name="Mallez S."/>
            <person name="Becker A."/>
            <person name="Gohl D.M."/>
            <person name="Silverstein K.A.T."/>
            <person name="Koren S."/>
            <person name="Bechman K.B."/>
            <person name="Herman A."/>
            <person name="Abrahante J.E."/>
            <person name="Garbe J."/>
        </authorList>
    </citation>
    <scope>NUCLEOTIDE SEQUENCE</scope>
    <source>
        <strain evidence="3">Duluth1</strain>
        <tissue evidence="3">Whole animal</tissue>
    </source>
</reference>
<accession>A0A9D4MP90</accession>
<organism evidence="3 4">
    <name type="scientific">Dreissena polymorpha</name>
    <name type="common">Zebra mussel</name>
    <name type="synonym">Mytilus polymorpha</name>
    <dbReference type="NCBI Taxonomy" id="45954"/>
    <lineage>
        <taxon>Eukaryota</taxon>
        <taxon>Metazoa</taxon>
        <taxon>Spiralia</taxon>
        <taxon>Lophotrochozoa</taxon>
        <taxon>Mollusca</taxon>
        <taxon>Bivalvia</taxon>
        <taxon>Autobranchia</taxon>
        <taxon>Heteroconchia</taxon>
        <taxon>Euheterodonta</taxon>
        <taxon>Imparidentia</taxon>
        <taxon>Neoheterodontei</taxon>
        <taxon>Myida</taxon>
        <taxon>Dreissenoidea</taxon>
        <taxon>Dreissenidae</taxon>
        <taxon>Dreissena</taxon>
    </lineage>
</organism>
<name>A0A9D4MP90_DREPO</name>
<evidence type="ECO:0000313" key="4">
    <source>
        <dbReference type="Proteomes" id="UP000828390"/>
    </source>
</evidence>
<sequence length="98" mass="9711">MDTNDYNVITGLALVTTTFHMEGNSDGYVNNSVSISSHLVEIEKRSVLDGLGRGYGASAGSGAGCSTSCGSGGGHGGSGASCSGCNSCAGGSTYDRYQ</sequence>
<comment type="caution">
    <text evidence="3">The sequence shown here is derived from an EMBL/GenBank/DDBJ whole genome shotgun (WGS) entry which is preliminary data.</text>
</comment>
<evidence type="ECO:0000256" key="1">
    <source>
        <dbReference type="SAM" id="MobiDB-lite"/>
    </source>
</evidence>
<dbReference type="EMBL" id="JAIWYP010000001">
    <property type="protein sequence ID" value="KAH3879994.1"/>
    <property type="molecule type" value="Genomic_DNA"/>
</dbReference>
<feature type="region of interest" description="Disordered" evidence="1">
    <location>
        <begin position="67"/>
        <end position="98"/>
    </location>
</feature>
<evidence type="ECO:0000313" key="3">
    <source>
        <dbReference type="EMBL" id="KAH3880013.1"/>
    </source>
</evidence>
<evidence type="ECO:0000313" key="2">
    <source>
        <dbReference type="EMBL" id="KAH3879994.1"/>
    </source>
</evidence>
<feature type="compositionally biased region" description="Low complexity" evidence="1">
    <location>
        <begin position="80"/>
        <end position="92"/>
    </location>
</feature>
<dbReference type="AlphaFoldDB" id="A0A9D4MP90"/>
<protein>
    <submittedName>
        <fullName evidence="3">Uncharacterized protein</fullName>
    </submittedName>
</protein>
<keyword evidence="4" id="KW-1185">Reference proteome</keyword>
<gene>
    <name evidence="2" type="ORF">DPMN_003906</name>
    <name evidence="3" type="ORF">DPMN_003925</name>
</gene>
<proteinExistence type="predicted"/>
<reference evidence="3" key="1">
    <citation type="journal article" date="2019" name="bioRxiv">
        <title>The Genome of the Zebra Mussel, Dreissena polymorpha: A Resource for Invasive Species Research.</title>
        <authorList>
            <person name="McCartney M.A."/>
            <person name="Auch B."/>
            <person name="Kono T."/>
            <person name="Mallez S."/>
            <person name="Zhang Y."/>
            <person name="Obille A."/>
            <person name="Becker A."/>
            <person name="Abrahante J.E."/>
            <person name="Garbe J."/>
            <person name="Badalamenti J.P."/>
            <person name="Herman A."/>
            <person name="Mangelson H."/>
            <person name="Liachko I."/>
            <person name="Sullivan S."/>
            <person name="Sone E.D."/>
            <person name="Koren S."/>
            <person name="Silverstein K.A.T."/>
            <person name="Beckman K.B."/>
            <person name="Gohl D.M."/>
        </authorList>
    </citation>
    <scope>NUCLEOTIDE SEQUENCE</scope>
    <source>
        <strain evidence="3">Duluth1</strain>
        <tissue evidence="3">Whole animal</tissue>
    </source>
</reference>
<dbReference type="Proteomes" id="UP000828390">
    <property type="component" value="Unassembled WGS sequence"/>
</dbReference>
<feature type="compositionally biased region" description="Gly residues" evidence="1">
    <location>
        <begin position="70"/>
        <end position="79"/>
    </location>
</feature>
<dbReference type="EMBL" id="JAIWYP010000001">
    <property type="protein sequence ID" value="KAH3880013.1"/>
    <property type="molecule type" value="Genomic_DNA"/>
</dbReference>